<dbReference type="PROSITE" id="PS50109">
    <property type="entry name" value="HIS_KIN"/>
    <property type="match status" value="1"/>
</dbReference>
<dbReference type="RefSeq" id="WP_243746152.1">
    <property type="nucleotide sequence ID" value="NZ_SNZH01000017.1"/>
</dbReference>
<evidence type="ECO:0000256" key="1">
    <source>
        <dbReference type="ARBA" id="ARBA00000085"/>
    </source>
</evidence>
<dbReference type="Pfam" id="PF02518">
    <property type="entry name" value="HATPase_c"/>
    <property type="match status" value="1"/>
</dbReference>
<dbReference type="GO" id="GO:0000155">
    <property type="term" value="F:phosphorelay sensor kinase activity"/>
    <property type="evidence" value="ECO:0007669"/>
    <property type="project" value="InterPro"/>
</dbReference>
<reference evidence="13 14" key="1">
    <citation type="submission" date="2019-03" db="EMBL/GenBank/DDBJ databases">
        <title>Genomic Encyclopedia of Type Strains, Phase IV (KMG-IV): sequencing the most valuable type-strain genomes for metagenomic binning, comparative biology and taxonomic classification.</title>
        <authorList>
            <person name="Goeker M."/>
        </authorList>
    </citation>
    <scope>NUCLEOTIDE SEQUENCE [LARGE SCALE GENOMIC DNA]</scope>
    <source>
        <strain evidence="13 14">DSM 21667</strain>
    </source>
</reference>
<dbReference type="GO" id="GO:0005886">
    <property type="term" value="C:plasma membrane"/>
    <property type="evidence" value="ECO:0007669"/>
    <property type="project" value="TreeGrafter"/>
</dbReference>
<feature type="transmembrane region" description="Helical" evidence="10">
    <location>
        <begin position="159"/>
        <end position="178"/>
    </location>
</feature>
<dbReference type="InterPro" id="IPR005467">
    <property type="entry name" value="His_kinase_dom"/>
</dbReference>
<evidence type="ECO:0000256" key="8">
    <source>
        <dbReference type="ARBA" id="ARBA00022989"/>
    </source>
</evidence>
<organism evidence="13 14">
    <name type="scientific">Tahibacter aquaticus</name>
    <dbReference type="NCBI Taxonomy" id="520092"/>
    <lineage>
        <taxon>Bacteria</taxon>
        <taxon>Pseudomonadati</taxon>
        <taxon>Pseudomonadota</taxon>
        <taxon>Gammaproteobacteria</taxon>
        <taxon>Lysobacterales</taxon>
        <taxon>Rhodanobacteraceae</taxon>
        <taxon>Tahibacter</taxon>
    </lineage>
</organism>
<dbReference type="Proteomes" id="UP000295293">
    <property type="component" value="Unassembled WGS sequence"/>
</dbReference>
<comment type="catalytic activity">
    <reaction evidence="1">
        <text>ATP + protein L-histidine = ADP + protein N-phospho-L-histidine.</text>
        <dbReference type="EC" id="2.7.13.3"/>
    </reaction>
</comment>
<dbReference type="Pfam" id="PF00672">
    <property type="entry name" value="HAMP"/>
    <property type="match status" value="1"/>
</dbReference>
<evidence type="ECO:0000256" key="4">
    <source>
        <dbReference type="ARBA" id="ARBA00022553"/>
    </source>
</evidence>
<dbReference type="EMBL" id="SNZH01000017">
    <property type="protein sequence ID" value="TDR39098.1"/>
    <property type="molecule type" value="Genomic_DNA"/>
</dbReference>
<dbReference type="InterPro" id="IPR003661">
    <property type="entry name" value="HisK_dim/P_dom"/>
</dbReference>
<sequence length="458" mass="50521">MKLIDLWRASTTRLLLVYGGLFALWCVALVGVIQWDTTRYLSNVVDVKLDNISRYFQTIDRSRLPEALAATQALDLRDVLSHGVFDAQHNLLSGNLARIPDELPLDGKVHLLTQGVQRVEGHHAVRARGIAVHLTSGELLVFARDTSVVDAVGAIIQRAMFWGLPLIVIPGLIGALLLSRHPLRRVRAIETAVQPIMRGDLRQRLPVSHRRDELDLLAGIVNTMLAEIERLMGEVKGVCDNIAHDLRTPLTRLRTQLHRLQHETGQDDPRAALIERTIADADALLDRFRALLRISELEDMHRRAGFDQVDLLATLRHVREIYAPLAEDKQIAFSLDTPGQLPAIHGDPHLVFEAISNLVDNAIKFTPPQGSVRVRTSLDAGGGPRIDVIDNGPGIRPCDRSAVVQRFYRGASELQEAGQGLGLAIVAAIVRLHSFRLEIGECSGGGAKVSMLCWASVE</sequence>
<dbReference type="Gene3D" id="6.10.340.10">
    <property type="match status" value="1"/>
</dbReference>
<evidence type="ECO:0000256" key="9">
    <source>
        <dbReference type="ARBA" id="ARBA00023012"/>
    </source>
</evidence>
<dbReference type="Pfam" id="PF00512">
    <property type="entry name" value="HisKA"/>
    <property type="match status" value="1"/>
</dbReference>
<keyword evidence="8 10" id="KW-1133">Transmembrane helix</keyword>
<dbReference type="AlphaFoldDB" id="A0A4R6YN83"/>
<dbReference type="PROSITE" id="PS50885">
    <property type="entry name" value="HAMP"/>
    <property type="match status" value="1"/>
</dbReference>
<evidence type="ECO:0000256" key="2">
    <source>
        <dbReference type="ARBA" id="ARBA00004370"/>
    </source>
</evidence>
<feature type="domain" description="HAMP" evidence="12">
    <location>
        <begin position="183"/>
        <end position="233"/>
    </location>
</feature>
<comment type="subcellular location">
    <subcellularLocation>
        <location evidence="2">Membrane</location>
    </subcellularLocation>
</comment>
<evidence type="ECO:0000259" key="11">
    <source>
        <dbReference type="PROSITE" id="PS50109"/>
    </source>
</evidence>
<evidence type="ECO:0000256" key="5">
    <source>
        <dbReference type="ARBA" id="ARBA00022679"/>
    </source>
</evidence>
<dbReference type="InterPro" id="IPR036097">
    <property type="entry name" value="HisK_dim/P_sf"/>
</dbReference>
<dbReference type="SMART" id="SM00387">
    <property type="entry name" value="HATPase_c"/>
    <property type="match status" value="1"/>
</dbReference>
<evidence type="ECO:0000313" key="14">
    <source>
        <dbReference type="Proteomes" id="UP000295293"/>
    </source>
</evidence>
<dbReference type="InterPro" id="IPR036890">
    <property type="entry name" value="HATPase_C_sf"/>
</dbReference>
<accession>A0A4R6YN83</accession>
<dbReference type="CDD" id="cd00082">
    <property type="entry name" value="HisKA"/>
    <property type="match status" value="1"/>
</dbReference>
<evidence type="ECO:0000259" key="12">
    <source>
        <dbReference type="PROSITE" id="PS50885"/>
    </source>
</evidence>
<feature type="domain" description="Histidine kinase" evidence="11">
    <location>
        <begin position="241"/>
        <end position="451"/>
    </location>
</feature>
<evidence type="ECO:0000256" key="7">
    <source>
        <dbReference type="ARBA" id="ARBA00022777"/>
    </source>
</evidence>
<dbReference type="Gene3D" id="1.10.287.130">
    <property type="match status" value="1"/>
</dbReference>
<keyword evidence="14" id="KW-1185">Reference proteome</keyword>
<dbReference type="InterPro" id="IPR003594">
    <property type="entry name" value="HATPase_dom"/>
</dbReference>
<evidence type="ECO:0000313" key="13">
    <source>
        <dbReference type="EMBL" id="TDR39098.1"/>
    </source>
</evidence>
<keyword evidence="7 13" id="KW-0418">Kinase</keyword>
<keyword evidence="10" id="KW-0472">Membrane</keyword>
<proteinExistence type="predicted"/>
<keyword evidence="6 10" id="KW-0812">Transmembrane</keyword>
<evidence type="ECO:0000256" key="10">
    <source>
        <dbReference type="SAM" id="Phobius"/>
    </source>
</evidence>
<keyword evidence="4" id="KW-0597">Phosphoprotein</keyword>
<dbReference type="SMART" id="SM00304">
    <property type="entry name" value="HAMP"/>
    <property type="match status" value="1"/>
</dbReference>
<dbReference type="SUPFAM" id="SSF47384">
    <property type="entry name" value="Homodimeric domain of signal transducing histidine kinase"/>
    <property type="match status" value="1"/>
</dbReference>
<comment type="caution">
    <text evidence="13">The sequence shown here is derived from an EMBL/GenBank/DDBJ whole genome shotgun (WGS) entry which is preliminary data.</text>
</comment>
<dbReference type="Gene3D" id="3.30.565.10">
    <property type="entry name" value="Histidine kinase-like ATPase, C-terminal domain"/>
    <property type="match status" value="1"/>
</dbReference>
<dbReference type="SUPFAM" id="SSF158472">
    <property type="entry name" value="HAMP domain-like"/>
    <property type="match status" value="1"/>
</dbReference>
<dbReference type="PANTHER" id="PTHR45436:SF8">
    <property type="entry name" value="HISTIDINE KINASE"/>
    <property type="match status" value="1"/>
</dbReference>
<evidence type="ECO:0000256" key="3">
    <source>
        <dbReference type="ARBA" id="ARBA00012438"/>
    </source>
</evidence>
<feature type="transmembrane region" description="Helical" evidence="10">
    <location>
        <begin position="12"/>
        <end position="35"/>
    </location>
</feature>
<dbReference type="EC" id="2.7.13.3" evidence="3"/>
<dbReference type="InterPro" id="IPR050428">
    <property type="entry name" value="TCS_sensor_his_kinase"/>
</dbReference>
<dbReference type="CDD" id="cd06225">
    <property type="entry name" value="HAMP"/>
    <property type="match status" value="1"/>
</dbReference>
<dbReference type="PANTHER" id="PTHR45436">
    <property type="entry name" value="SENSOR HISTIDINE KINASE YKOH"/>
    <property type="match status" value="1"/>
</dbReference>
<keyword evidence="5" id="KW-0808">Transferase</keyword>
<keyword evidence="9" id="KW-0902">Two-component regulatory system</keyword>
<dbReference type="InterPro" id="IPR003660">
    <property type="entry name" value="HAMP_dom"/>
</dbReference>
<evidence type="ECO:0000256" key="6">
    <source>
        <dbReference type="ARBA" id="ARBA00022692"/>
    </source>
</evidence>
<dbReference type="SUPFAM" id="SSF55874">
    <property type="entry name" value="ATPase domain of HSP90 chaperone/DNA topoisomerase II/histidine kinase"/>
    <property type="match status" value="1"/>
</dbReference>
<name>A0A4R6YN83_9GAMM</name>
<protein>
    <recommendedName>
        <fullName evidence="3">histidine kinase</fullName>
        <ecNumber evidence="3">2.7.13.3</ecNumber>
    </recommendedName>
</protein>
<gene>
    <name evidence="13" type="ORF">DFR29_1172</name>
</gene>